<dbReference type="SUPFAM" id="SSF53098">
    <property type="entry name" value="Ribonuclease H-like"/>
    <property type="match status" value="1"/>
</dbReference>
<dbReference type="CDD" id="cd05685">
    <property type="entry name" value="S1_Tex"/>
    <property type="match status" value="1"/>
</dbReference>
<comment type="caution">
    <text evidence="2">The sequence shown here is derived from an EMBL/GenBank/DDBJ whole genome shotgun (WGS) entry which is preliminary data.</text>
</comment>
<dbReference type="SMART" id="SM00732">
    <property type="entry name" value="YqgFc"/>
    <property type="match status" value="1"/>
</dbReference>
<dbReference type="SUPFAM" id="SSF47781">
    <property type="entry name" value="RuvA domain 2-like"/>
    <property type="match status" value="2"/>
</dbReference>
<dbReference type="EMBL" id="DXHL01000025">
    <property type="protein sequence ID" value="HIW10889.1"/>
    <property type="molecule type" value="Genomic_DNA"/>
</dbReference>
<dbReference type="GO" id="GO:0003729">
    <property type="term" value="F:mRNA binding"/>
    <property type="evidence" value="ECO:0007669"/>
    <property type="project" value="TreeGrafter"/>
</dbReference>
<dbReference type="Proteomes" id="UP000823926">
    <property type="component" value="Unassembled WGS sequence"/>
</dbReference>
<feature type="domain" description="S1 motif" evidence="1">
    <location>
        <begin position="651"/>
        <end position="720"/>
    </location>
</feature>
<dbReference type="SMART" id="SM00316">
    <property type="entry name" value="S1"/>
    <property type="match status" value="1"/>
</dbReference>
<dbReference type="Gene3D" id="1.10.3500.10">
    <property type="entry name" value="Tex N-terminal region-like"/>
    <property type="match status" value="1"/>
</dbReference>
<dbReference type="GO" id="GO:0003735">
    <property type="term" value="F:structural constituent of ribosome"/>
    <property type="evidence" value="ECO:0007669"/>
    <property type="project" value="TreeGrafter"/>
</dbReference>
<dbReference type="InterPro" id="IPR003029">
    <property type="entry name" value="S1_domain"/>
</dbReference>
<dbReference type="Pfam" id="PF12836">
    <property type="entry name" value="HHH_3"/>
    <property type="match status" value="1"/>
</dbReference>
<dbReference type="InterPro" id="IPR050437">
    <property type="entry name" value="Ribos_protein_bS1-like"/>
</dbReference>
<dbReference type="InterPro" id="IPR018974">
    <property type="entry name" value="Tex-like_N"/>
</dbReference>
<proteinExistence type="predicted"/>
<dbReference type="FunFam" id="1.10.10.650:FF:000001">
    <property type="entry name" value="S1 RNA-binding domain 1"/>
    <property type="match status" value="1"/>
</dbReference>
<dbReference type="GO" id="GO:0006139">
    <property type="term" value="P:nucleobase-containing compound metabolic process"/>
    <property type="evidence" value="ECO:0007669"/>
    <property type="project" value="InterPro"/>
</dbReference>
<evidence type="ECO:0000259" key="1">
    <source>
        <dbReference type="PROSITE" id="PS50126"/>
    </source>
</evidence>
<dbReference type="PANTHER" id="PTHR10724:SF10">
    <property type="entry name" value="S1 RNA-BINDING DOMAIN-CONTAINING PROTEIN 1"/>
    <property type="match status" value="1"/>
</dbReference>
<dbReference type="Pfam" id="PF17674">
    <property type="entry name" value="HHH_9"/>
    <property type="match status" value="1"/>
</dbReference>
<evidence type="ECO:0000313" key="2">
    <source>
        <dbReference type="EMBL" id="HIW10889.1"/>
    </source>
</evidence>
<dbReference type="AlphaFoldDB" id="A0A9D1QE20"/>
<dbReference type="GO" id="GO:0005737">
    <property type="term" value="C:cytoplasm"/>
    <property type="evidence" value="ECO:0007669"/>
    <property type="project" value="UniProtKB-ARBA"/>
</dbReference>
<dbReference type="InterPro" id="IPR012337">
    <property type="entry name" value="RNaseH-like_sf"/>
</dbReference>
<dbReference type="InterPro" id="IPR037027">
    <property type="entry name" value="YqgF/RNaseH-like_dom_sf"/>
</dbReference>
<dbReference type="Gene3D" id="1.10.150.310">
    <property type="entry name" value="Tex RuvX-like domain-like"/>
    <property type="match status" value="1"/>
</dbReference>
<organism evidence="2 3">
    <name type="scientific">Candidatus Rikenella faecigallinarum</name>
    <dbReference type="NCBI Taxonomy" id="2838745"/>
    <lineage>
        <taxon>Bacteria</taxon>
        <taxon>Pseudomonadati</taxon>
        <taxon>Bacteroidota</taxon>
        <taxon>Bacteroidia</taxon>
        <taxon>Bacteroidales</taxon>
        <taxon>Rikenellaceae</taxon>
        <taxon>Rikenella</taxon>
    </lineage>
</organism>
<protein>
    <submittedName>
        <fullName evidence="2">RNA-binding transcriptional accessory protein</fullName>
    </submittedName>
</protein>
<dbReference type="Pfam" id="PF16921">
    <property type="entry name" value="Tex_YqgF"/>
    <property type="match status" value="1"/>
</dbReference>
<dbReference type="Pfam" id="PF22706">
    <property type="entry name" value="Tex_central_region"/>
    <property type="match status" value="1"/>
</dbReference>
<gene>
    <name evidence="2" type="ORF">H9888_05225</name>
</gene>
<dbReference type="PANTHER" id="PTHR10724">
    <property type="entry name" value="30S RIBOSOMAL PROTEIN S1"/>
    <property type="match status" value="1"/>
</dbReference>
<evidence type="ECO:0000313" key="3">
    <source>
        <dbReference type="Proteomes" id="UP000823926"/>
    </source>
</evidence>
<reference evidence="2" key="2">
    <citation type="submission" date="2021-04" db="EMBL/GenBank/DDBJ databases">
        <authorList>
            <person name="Gilroy R."/>
        </authorList>
    </citation>
    <scope>NUCLEOTIDE SEQUENCE</scope>
    <source>
        <strain evidence="2">ChiBcec15-1070</strain>
    </source>
</reference>
<dbReference type="InterPro" id="IPR044146">
    <property type="entry name" value="S1_Tex"/>
</dbReference>
<dbReference type="Pfam" id="PF00575">
    <property type="entry name" value="S1"/>
    <property type="match status" value="1"/>
</dbReference>
<dbReference type="InterPro" id="IPR032639">
    <property type="entry name" value="Tex_YqgF"/>
</dbReference>
<dbReference type="Gene3D" id="2.40.50.140">
    <property type="entry name" value="Nucleic acid-binding proteins"/>
    <property type="match status" value="1"/>
</dbReference>
<dbReference type="Gene3D" id="1.10.10.650">
    <property type="entry name" value="RuvA domain 2-like"/>
    <property type="match status" value="1"/>
</dbReference>
<dbReference type="SUPFAM" id="SSF50249">
    <property type="entry name" value="Nucleic acid-binding proteins"/>
    <property type="match status" value="1"/>
</dbReference>
<dbReference type="PROSITE" id="PS50126">
    <property type="entry name" value="S1"/>
    <property type="match status" value="1"/>
</dbReference>
<dbReference type="InterPro" id="IPR010994">
    <property type="entry name" value="RuvA_2-like"/>
</dbReference>
<name>A0A9D1QE20_9BACT</name>
<dbReference type="Gene3D" id="3.30.420.140">
    <property type="entry name" value="YqgF/RNase H-like domain"/>
    <property type="match status" value="1"/>
</dbReference>
<dbReference type="InterPro" id="IPR041692">
    <property type="entry name" value="HHH_9"/>
</dbReference>
<reference evidence="2" key="1">
    <citation type="journal article" date="2021" name="PeerJ">
        <title>Extensive microbial diversity within the chicken gut microbiome revealed by metagenomics and culture.</title>
        <authorList>
            <person name="Gilroy R."/>
            <person name="Ravi A."/>
            <person name="Getino M."/>
            <person name="Pursley I."/>
            <person name="Horton D.L."/>
            <person name="Alikhan N.F."/>
            <person name="Baker D."/>
            <person name="Gharbi K."/>
            <person name="Hall N."/>
            <person name="Watson M."/>
            <person name="Adriaenssens E.M."/>
            <person name="Foster-Nyarko E."/>
            <person name="Jarju S."/>
            <person name="Secka A."/>
            <person name="Antonio M."/>
            <person name="Oren A."/>
            <person name="Chaudhuri R.R."/>
            <person name="La Ragione R."/>
            <person name="Hildebrand F."/>
            <person name="Pallen M.J."/>
        </authorList>
    </citation>
    <scope>NUCLEOTIDE SEQUENCE</scope>
    <source>
        <strain evidence="2">ChiBcec15-1070</strain>
    </source>
</reference>
<dbReference type="FunFam" id="2.40.50.140:FF:000051">
    <property type="entry name" value="RNA-binding transcriptional accessory protein"/>
    <property type="match status" value="1"/>
</dbReference>
<dbReference type="InterPro" id="IPR006641">
    <property type="entry name" value="YqgF/RNaseH-like_dom"/>
</dbReference>
<dbReference type="InterPro" id="IPR023319">
    <property type="entry name" value="Tex-like_HTH_dom_sf"/>
</dbReference>
<dbReference type="GO" id="GO:0006412">
    <property type="term" value="P:translation"/>
    <property type="evidence" value="ECO:0007669"/>
    <property type="project" value="TreeGrafter"/>
</dbReference>
<dbReference type="InterPro" id="IPR023323">
    <property type="entry name" value="Tex-like_dom_sf"/>
</dbReference>
<dbReference type="InterPro" id="IPR012340">
    <property type="entry name" value="NA-bd_OB-fold"/>
</dbReference>
<dbReference type="FunFam" id="3.30.420.140:FF:000001">
    <property type="entry name" value="RNA-binding transcriptional accessory protein"/>
    <property type="match status" value="1"/>
</dbReference>
<sequence>MVSFAEMIARDLSIAPVRRVENTLHLLDDGCTVPFISRYRKEATGELDEVAVERIREAYERYRELEKRKTTVLQTIEEQGKLTDELRRTIEACWDAATLEDLYLPYKPKRRTRATIAREKGLEPLAALLMRQTEAPERLAGRFVRGEEVPDAASALAGASDIVAEWVSESSAARDRVRRTMASQGVVGSKRARGVEPTAEEAAKFADYFDWHEPLRRCAGHRLLAMVRGEKAGVLSLSLGLEAVEEEALQERVERIFVRRDATSREAVAWVCSAVADGVKRLIKPSIETELLGAAKERADEEAIAIFAENLRQLLLAAPLGQKRILALDPGFRTGCKAVCLDAQGTLLHHETLYPHPPQARRAEAEEALRRMVHDYRIEAIAVGSGTAGRETEQWLRGLHLLAADGKNPMEIHLVNEDGASVYSASATAREEFPDCDVTVRGSVSIGRRLMDPLAELVKIDPKSIGVGQYQHDVDQTKLKKSLDTVVESCVNRVGVSLNTASKHLLTYVSGLGPVLAGNIVAYRAANGPFRSRRELMQVPRLGAKAFEQSAGFLRIEGAVNPLDNTAVHPESYALVERMAADLGVSVEALIADEATRKKIDLSRYVSPQAGLQTLQSVLSELAKAGRDPRTEAQRVEFADGVHTMEDLQVGMVLPGVVTNMTSFGVFVDIGVKQDGLVHISQLADRFVQTPTDVVRLRQAVRVKVLEVDMARKRISLTMRSVPQTES</sequence>
<dbReference type="Pfam" id="PF09371">
    <property type="entry name" value="Tex_N"/>
    <property type="match status" value="1"/>
</dbReference>
<dbReference type="SUPFAM" id="SSF158832">
    <property type="entry name" value="Tex N-terminal region-like"/>
    <property type="match status" value="1"/>
</dbReference>
<dbReference type="InterPro" id="IPR055179">
    <property type="entry name" value="Tex-like_central_region"/>
</dbReference>
<accession>A0A9D1QE20</accession>